<feature type="domain" description="YprB ribonuclease H-like" evidence="1">
    <location>
        <begin position="328"/>
        <end position="517"/>
    </location>
</feature>
<name>B8HHW3_PSECP</name>
<accession>B8HHW3</accession>
<reference evidence="2" key="1">
    <citation type="submission" date="2009-01" db="EMBL/GenBank/DDBJ databases">
        <title>Complete sequence of plasmid1 of Arthrobacter chlorophenolicus A6.</title>
        <authorList>
            <consortium name="US DOE Joint Genome Institute"/>
            <person name="Lucas S."/>
            <person name="Copeland A."/>
            <person name="Lapidus A."/>
            <person name="Glavina del Rio T."/>
            <person name="Tice H."/>
            <person name="Bruce D."/>
            <person name="Goodwin L."/>
            <person name="Pitluck S."/>
            <person name="Goltsman E."/>
            <person name="Clum A."/>
            <person name="Larimer F."/>
            <person name="Land M."/>
            <person name="Hauser L."/>
            <person name="Kyrpides N."/>
            <person name="Mikhailova N."/>
            <person name="Jansson J."/>
            <person name="Richardson P."/>
        </authorList>
    </citation>
    <scope>NUCLEOTIDE SEQUENCE [LARGE SCALE GENOMIC DNA]</scope>
    <source>
        <strain evidence="2">A6</strain>
        <plasmid evidence="2">pACHL01</plasmid>
    </source>
</reference>
<dbReference type="OrthoDB" id="9757917at2"/>
<dbReference type="InterPro" id="IPR038720">
    <property type="entry name" value="YprB_RNase_H-like_dom"/>
</dbReference>
<gene>
    <name evidence="2" type="ordered locus">Achl_4059</name>
</gene>
<sequence>MFFLPSTDRTGQDELILSASDIVAGSTCEFAAVRKLDVLLNRVPALVVEADAMADLTAALGDKHEAKVLGLLREEFGPSRVYEVGPPRTFDRSGLEARHRETIQALRDGFDVIFQGSFFADGFHGRADFLILQEDGTYAVFDTKLARSAKAEALLQLAAYADQLRSAGVPVHRDGHLILGTNETTSHPLPESVPLFYAARDRLRAVLEAHRLASLPSAWGDPRWLACLKCPDCKAEMEAADDLMLVRRMNKSRRAKLMEAGIRTKAMFAAADLPDVGIKMDPLWFELQDQARLQCGLGDIDGTINGVSYKVLPNPAVIAMPKPSAGDIFFDFEGDPLWQDPATGEWGIEYLFGLVEHSADGHDFITFTAHSLEEERQALIDFMDHVAERRAAYPDLHIFHYAQYEVSALRKLARRHGVMVDEVEELVETGVMFDLYETVKGSVRISDRSFSIKKLEPLYMPAGRIGVTNAVDSMVQYSVYRDAVDSGQEQAALTIFRSISEYNHYDCISTWKLRDWLLNLTR</sequence>
<keyword evidence="2" id="KW-0614">Plasmid</keyword>
<dbReference type="Pfam" id="PF13482">
    <property type="entry name" value="RNase_H_2"/>
    <property type="match status" value="1"/>
</dbReference>
<dbReference type="KEGG" id="ach:Achl_4059"/>
<organism evidence="2 3">
    <name type="scientific">Pseudarthrobacter chlorophenolicus (strain ATCC 700700 / DSM 12829 / CIP 107037 / JCM 12360 / KCTC 9906 / NCIMB 13794 / A6)</name>
    <name type="common">Arthrobacter chlorophenolicus</name>
    <dbReference type="NCBI Taxonomy" id="452863"/>
    <lineage>
        <taxon>Bacteria</taxon>
        <taxon>Bacillati</taxon>
        <taxon>Actinomycetota</taxon>
        <taxon>Actinomycetes</taxon>
        <taxon>Micrococcales</taxon>
        <taxon>Micrococcaceae</taxon>
        <taxon>Pseudarthrobacter</taxon>
    </lineage>
</organism>
<protein>
    <recommendedName>
        <fullName evidence="1">YprB ribonuclease H-like domain-containing protein</fullName>
    </recommendedName>
</protein>
<keyword evidence="3" id="KW-1185">Reference proteome</keyword>
<evidence type="ECO:0000313" key="2">
    <source>
        <dbReference type="EMBL" id="ACL42010.1"/>
    </source>
</evidence>
<geneLocation type="plasmid" evidence="2 3">
    <name>pACHL01</name>
</geneLocation>
<dbReference type="InterPro" id="IPR012337">
    <property type="entry name" value="RNaseH-like_sf"/>
</dbReference>
<dbReference type="HOGENOM" id="CLU_521428_0_0_11"/>
<dbReference type="SUPFAM" id="SSF53098">
    <property type="entry name" value="Ribonuclease H-like"/>
    <property type="match status" value="1"/>
</dbReference>
<dbReference type="RefSeq" id="WP_012623027.1">
    <property type="nucleotide sequence ID" value="NC_011879.1"/>
</dbReference>
<dbReference type="Proteomes" id="UP000002505">
    <property type="component" value="Plasmid pACHL01"/>
</dbReference>
<dbReference type="NCBIfam" id="TIGR03491">
    <property type="entry name" value="TM0106 family RecB-like putative nuclease"/>
    <property type="match status" value="1"/>
</dbReference>
<dbReference type="EMBL" id="CP001342">
    <property type="protein sequence ID" value="ACL42010.1"/>
    <property type="molecule type" value="Genomic_DNA"/>
</dbReference>
<proteinExistence type="predicted"/>
<evidence type="ECO:0000259" key="1">
    <source>
        <dbReference type="Pfam" id="PF13482"/>
    </source>
</evidence>
<dbReference type="InterPro" id="IPR019993">
    <property type="entry name" value="RecB_nuclease_TM0106_put"/>
</dbReference>
<dbReference type="AlphaFoldDB" id="B8HHW3"/>
<evidence type="ECO:0000313" key="3">
    <source>
        <dbReference type="Proteomes" id="UP000002505"/>
    </source>
</evidence>